<evidence type="ECO:0000256" key="13">
    <source>
        <dbReference type="ARBA" id="ARBA00025729"/>
    </source>
</evidence>
<dbReference type="GO" id="GO:0008203">
    <property type="term" value="P:cholesterol metabolic process"/>
    <property type="evidence" value="ECO:0007669"/>
    <property type="project" value="InterPro"/>
</dbReference>
<dbReference type="Pfam" id="PF19298">
    <property type="entry name" value="KshA_C"/>
    <property type="match status" value="1"/>
</dbReference>
<comment type="catalytic activity">
    <reaction evidence="16">
        <text>cholesterol + NADPH + O2 + H(+) = 7-dehydrocholesterol + NADP(+) + 2 H2O</text>
        <dbReference type="Rhea" id="RHEA:45024"/>
        <dbReference type="ChEBI" id="CHEBI:15377"/>
        <dbReference type="ChEBI" id="CHEBI:15378"/>
        <dbReference type="ChEBI" id="CHEBI:15379"/>
        <dbReference type="ChEBI" id="CHEBI:16113"/>
        <dbReference type="ChEBI" id="CHEBI:17759"/>
        <dbReference type="ChEBI" id="CHEBI:57783"/>
        <dbReference type="ChEBI" id="CHEBI:58349"/>
        <dbReference type="EC" id="1.14.19.21"/>
    </reaction>
    <physiologicalReaction direction="left-to-right" evidence="16">
        <dbReference type="Rhea" id="RHEA:45025"/>
    </physiologicalReaction>
</comment>
<evidence type="ECO:0000256" key="4">
    <source>
        <dbReference type="ARBA" id="ARBA00022692"/>
    </source>
</evidence>
<dbReference type="InterPro" id="IPR017941">
    <property type="entry name" value="Rieske_2Fe-2S"/>
</dbReference>
<dbReference type="PANTHER" id="PTHR21266:SF32">
    <property type="entry name" value="CHOLESTEROL 7-DESATURASE NVD"/>
    <property type="match status" value="1"/>
</dbReference>
<evidence type="ECO:0000256" key="14">
    <source>
        <dbReference type="ARBA" id="ARBA00026095"/>
    </source>
</evidence>
<name>A0A0M3IFP9_ASCLU</name>
<dbReference type="Gene3D" id="2.102.10.10">
    <property type="entry name" value="Rieske [2Fe-2S] iron-sulphur domain"/>
    <property type="match status" value="1"/>
</dbReference>
<evidence type="ECO:0000256" key="10">
    <source>
        <dbReference type="ARBA" id="ARBA00023014"/>
    </source>
</evidence>
<evidence type="ECO:0000256" key="1">
    <source>
        <dbReference type="ARBA" id="ARBA00001962"/>
    </source>
</evidence>
<evidence type="ECO:0000256" key="5">
    <source>
        <dbReference type="ARBA" id="ARBA00022714"/>
    </source>
</evidence>
<evidence type="ECO:0000256" key="9">
    <source>
        <dbReference type="ARBA" id="ARBA00023004"/>
    </source>
</evidence>
<dbReference type="InterPro" id="IPR036922">
    <property type="entry name" value="Rieske_2Fe-2S_sf"/>
</dbReference>
<comment type="pathway">
    <text evidence="3">Hormone biosynthesis.</text>
</comment>
<evidence type="ECO:0000259" key="18">
    <source>
        <dbReference type="PROSITE" id="PS51296"/>
    </source>
</evidence>
<dbReference type="Pfam" id="PF00355">
    <property type="entry name" value="Rieske"/>
    <property type="match status" value="1"/>
</dbReference>
<dbReference type="InterPro" id="IPR045605">
    <property type="entry name" value="KshA-like_C"/>
</dbReference>
<dbReference type="Proteomes" id="UP000036681">
    <property type="component" value="Unplaced"/>
</dbReference>
<dbReference type="GO" id="GO:0005737">
    <property type="term" value="C:cytoplasm"/>
    <property type="evidence" value="ECO:0007669"/>
    <property type="project" value="TreeGrafter"/>
</dbReference>
<comment type="subcellular location">
    <subcellularLocation>
        <location evidence="2">Membrane</location>
    </subcellularLocation>
</comment>
<organism evidence="19 20">
    <name type="scientific">Ascaris lumbricoides</name>
    <name type="common">Giant roundworm</name>
    <dbReference type="NCBI Taxonomy" id="6252"/>
    <lineage>
        <taxon>Eukaryota</taxon>
        <taxon>Metazoa</taxon>
        <taxon>Ecdysozoa</taxon>
        <taxon>Nematoda</taxon>
        <taxon>Chromadorea</taxon>
        <taxon>Rhabditida</taxon>
        <taxon>Spirurina</taxon>
        <taxon>Ascaridomorpha</taxon>
        <taxon>Ascaridoidea</taxon>
        <taxon>Ascarididae</taxon>
        <taxon>Ascaris</taxon>
    </lineage>
</organism>
<keyword evidence="6" id="KW-0479">Metal-binding</keyword>
<keyword evidence="19" id="KW-1185">Reference proteome</keyword>
<dbReference type="GO" id="GO:0170056">
    <property type="term" value="F:cholesterol 7-desaturase [NAD(P)H] activity"/>
    <property type="evidence" value="ECO:0007669"/>
    <property type="project" value="UniProtKB-EC"/>
</dbReference>
<evidence type="ECO:0000256" key="6">
    <source>
        <dbReference type="ARBA" id="ARBA00022723"/>
    </source>
</evidence>
<dbReference type="AlphaFoldDB" id="A0A0M3IFP9"/>
<dbReference type="InterPro" id="IPR050584">
    <property type="entry name" value="Cholesterol_7-desaturase"/>
</dbReference>
<evidence type="ECO:0000256" key="7">
    <source>
        <dbReference type="ARBA" id="ARBA00022989"/>
    </source>
</evidence>
<dbReference type="SUPFAM" id="SSF50022">
    <property type="entry name" value="ISP domain"/>
    <property type="match status" value="1"/>
</dbReference>
<comment type="pathway">
    <text evidence="12">Steroid hormone biosynthesis; dafachronic acid biosynthesis.</text>
</comment>
<keyword evidence="10" id="KW-0411">Iron-sulfur</keyword>
<feature type="domain" description="Rieske" evidence="18">
    <location>
        <begin position="84"/>
        <end position="190"/>
    </location>
</feature>
<dbReference type="UniPathway" id="UPA01020"/>
<keyword evidence="9" id="KW-0408">Iron</keyword>
<evidence type="ECO:0000256" key="3">
    <source>
        <dbReference type="ARBA" id="ARBA00004972"/>
    </source>
</evidence>
<dbReference type="PANTHER" id="PTHR21266">
    <property type="entry name" value="IRON-SULFUR DOMAIN CONTAINING PROTEIN"/>
    <property type="match status" value="1"/>
</dbReference>
<dbReference type="GO" id="GO:0016020">
    <property type="term" value="C:membrane"/>
    <property type="evidence" value="ECO:0007669"/>
    <property type="project" value="UniProtKB-SubCell"/>
</dbReference>
<feature type="transmembrane region" description="Helical" evidence="17">
    <location>
        <begin position="14"/>
        <end position="33"/>
    </location>
</feature>
<keyword evidence="7 17" id="KW-1133">Transmembrane helix</keyword>
<dbReference type="WBParaSite" id="ALUE_0001705301-mRNA-1">
    <property type="protein sequence ID" value="ALUE_0001705301-mRNA-1"/>
    <property type="gene ID" value="ALUE_0001705301"/>
</dbReference>
<evidence type="ECO:0000256" key="2">
    <source>
        <dbReference type="ARBA" id="ARBA00004370"/>
    </source>
</evidence>
<keyword evidence="11 17" id="KW-0472">Membrane</keyword>
<sequence>MAFATGCSTLIAKMSYHIGVALIFLLYIIYRWLARPLNRIRRLGDVGIYFGDPKLKGRHRDMQIERARRLRAIGDIPPVYPNGWFCIAESDQIQPKEVRGIVVFGEQLTLLRSESGKVFLIDSYCPHLGASFSVGGRVVDDNCVQCPFHGWIFSGESGKCTRIPYNTQTIPEQAKVSVWPVVERNRHIYVWYHCDGKEPDWEVPEIEEVTSGEWIYKGRTEHEIQCHVQDLPENGSDLAHLNYLHLAGVNKGNDITKIEMEIAEPFIRHVWDGRWEPQPEPNQHISIMYLDQVMTVMKMRIPLTSSSLRAKQIGPGIVHMMFDFGWLGKGVVMHHVTPEEPMFQRARFVMYATLPKLFAKFFLISEATHFERDIFVWNNKRYVRPPILVKNDGPIGKHRRWYNQFYSENSPKLNKDGTLTNQPKSILDW</sequence>
<protein>
    <recommendedName>
        <fullName evidence="14">cholesterol 7-desaturase</fullName>
        <ecNumber evidence="14">1.14.19.21</ecNumber>
    </recommendedName>
</protein>
<dbReference type="GO" id="GO:0046872">
    <property type="term" value="F:metal ion binding"/>
    <property type="evidence" value="ECO:0007669"/>
    <property type="project" value="UniProtKB-KW"/>
</dbReference>
<evidence type="ECO:0000313" key="20">
    <source>
        <dbReference type="WBParaSite" id="ALUE_0001705301-mRNA-1"/>
    </source>
</evidence>
<accession>A0A0M3IFP9</accession>
<evidence type="ECO:0000256" key="11">
    <source>
        <dbReference type="ARBA" id="ARBA00023136"/>
    </source>
</evidence>
<dbReference type="Gene3D" id="3.90.380.10">
    <property type="entry name" value="Naphthalene 1,2-dioxygenase Alpha Subunit, Chain A, domain 1"/>
    <property type="match status" value="1"/>
</dbReference>
<dbReference type="EC" id="1.14.19.21" evidence="14"/>
<evidence type="ECO:0000256" key="17">
    <source>
        <dbReference type="SAM" id="Phobius"/>
    </source>
</evidence>
<keyword evidence="5" id="KW-0001">2Fe-2S</keyword>
<dbReference type="SUPFAM" id="SSF55961">
    <property type="entry name" value="Bet v1-like"/>
    <property type="match status" value="1"/>
</dbReference>
<proteinExistence type="inferred from homology"/>
<evidence type="ECO:0000256" key="12">
    <source>
        <dbReference type="ARBA" id="ARBA00025712"/>
    </source>
</evidence>
<evidence type="ECO:0000256" key="8">
    <source>
        <dbReference type="ARBA" id="ARBA00023002"/>
    </source>
</evidence>
<comment type="cofactor">
    <cofactor evidence="1">
        <name>Fe cation</name>
        <dbReference type="ChEBI" id="CHEBI:24875"/>
    </cofactor>
</comment>
<evidence type="ECO:0000256" key="16">
    <source>
        <dbReference type="ARBA" id="ARBA00049548"/>
    </source>
</evidence>
<reference evidence="20" key="1">
    <citation type="submission" date="2017-02" db="UniProtKB">
        <authorList>
            <consortium name="WormBaseParasite"/>
        </authorList>
    </citation>
    <scope>IDENTIFICATION</scope>
</reference>
<evidence type="ECO:0000313" key="19">
    <source>
        <dbReference type="Proteomes" id="UP000036681"/>
    </source>
</evidence>
<keyword evidence="4 17" id="KW-0812">Transmembrane</keyword>
<evidence type="ECO:0000256" key="15">
    <source>
        <dbReference type="ARBA" id="ARBA00047853"/>
    </source>
</evidence>
<comment type="catalytic activity">
    <reaction evidence="15">
        <text>cholesterol + NADH + O2 + H(+) = 7-dehydrocholesterol + NAD(+) + 2 H2O</text>
        <dbReference type="Rhea" id="RHEA:51644"/>
        <dbReference type="ChEBI" id="CHEBI:15377"/>
        <dbReference type="ChEBI" id="CHEBI:15378"/>
        <dbReference type="ChEBI" id="CHEBI:15379"/>
        <dbReference type="ChEBI" id="CHEBI:16113"/>
        <dbReference type="ChEBI" id="CHEBI:17759"/>
        <dbReference type="ChEBI" id="CHEBI:57540"/>
        <dbReference type="ChEBI" id="CHEBI:57945"/>
        <dbReference type="EC" id="1.14.19.21"/>
    </reaction>
    <physiologicalReaction direction="left-to-right" evidence="15">
        <dbReference type="Rhea" id="RHEA:51645"/>
    </physiologicalReaction>
</comment>
<comment type="similarity">
    <text evidence="13">Belongs to the cholesterol 7-desaturase family.</text>
</comment>
<dbReference type="PROSITE" id="PS51296">
    <property type="entry name" value="RIESKE"/>
    <property type="match status" value="1"/>
</dbReference>
<dbReference type="GO" id="GO:0051537">
    <property type="term" value="F:2 iron, 2 sulfur cluster binding"/>
    <property type="evidence" value="ECO:0007669"/>
    <property type="project" value="UniProtKB-KW"/>
</dbReference>
<keyword evidence="8" id="KW-0560">Oxidoreductase</keyword>